<evidence type="ECO:0000313" key="2">
    <source>
        <dbReference type="Proteomes" id="UP000829447"/>
    </source>
</evidence>
<proteinExistence type="predicted"/>
<reference evidence="1 2" key="1">
    <citation type="journal article" date="2022" name="bioRxiv">
        <title>An ancient truncated duplication of the anti-Mullerian hormone receptor type 2 gene is a potential conserved master sex determinant in the Pangasiidae catfish family.</title>
        <authorList>
            <person name="Wen M."/>
            <person name="Pan Q."/>
            <person name="Jouanno E."/>
            <person name="Montfort J."/>
            <person name="Zahm M."/>
            <person name="Cabau C."/>
            <person name="Klopp C."/>
            <person name="Iampietro C."/>
            <person name="Roques C."/>
            <person name="Bouchez O."/>
            <person name="Castinel A."/>
            <person name="Donnadieu C."/>
            <person name="Parrinello H."/>
            <person name="Poncet C."/>
            <person name="Belmonte E."/>
            <person name="Gautier V."/>
            <person name="Avarre J.-C."/>
            <person name="Dugue R."/>
            <person name="Gustiano R."/>
            <person name="Ha T.T.T."/>
            <person name="Campet M."/>
            <person name="Sriphairoj K."/>
            <person name="Ribolli J."/>
            <person name="de Almeida F.L."/>
            <person name="Desvignes T."/>
            <person name="Postlethwait J.H."/>
            <person name="Bucao C.F."/>
            <person name="Robinson-Rechavi M."/>
            <person name="Bobe J."/>
            <person name="Herpin A."/>
            <person name="Guiguen Y."/>
        </authorList>
    </citation>
    <scope>NUCLEOTIDE SEQUENCE [LARGE SCALE GENOMIC DNA]</scope>
    <source>
        <strain evidence="1">YG-Dec2019</strain>
    </source>
</reference>
<gene>
    <name evidence="1" type="ORF">PGIGA_G00053580</name>
</gene>
<name>A0ACC5X447_PANGG</name>
<keyword evidence="2" id="KW-1185">Reference proteome</keyword>
<organism evidence="1 2">
    <name type="scientific">Pangasianodon gigas</name>
    <name type="common">Mekong giant catfish</name>
    <name type="synonym">Pangasius gigas</name>
    <dbReference type="NCBI Taxonomy" id="30993"/>
    <lineage>
        <taxon>Eukaryota</taxon>
        <taxon>Metazoa</taxon>
        <taxon>Chordata</taxon>
        <taxon>Craniata</taxon>
        <taxon>Vertebrata</taxon>
        <taxon>Euteleostomi</taxon>
        <taxon>Actinopterygii</taxon>
        <taxon>Neopterygii</taxon>
        <taxon>Teleostei</taxon>
        <taxon>Ostariophysi</taxon>
        <taxon>Siluriformes</taxon>
        <taxon>Pangasiidae</taxon>
        <taxon>Pangasianodon</taxon>
    </lineage>
</organism>
<protein>
    <submittedName>
        <fullName evidence="1">Uncharacterized protein</fullName>
    </submittedName>
</protein>
<evidence type="ECO:0000313" key="1">
    <source>
        <dbReference type="EMBL" id="MCI4385701.1"/>
    </source>
</evidence>
<sequence>MFAAVLFITGIYTAVGFNIYTTPVSNFTDEDPLFGQTIIQSRDGVFVPSPTSGDVFRCTEENCSRMKVTDVMKGLSPTASIASRFSEDKEHLLVCNQVRTRNSSTEYFNGNCTHVFGHQEKSKIYPDKLVLQLLEQNANNNINSKNNDQGSQKSLQQDHRRRRRAVQNDKDTDEDEEDEDAGTEIAFVLDGSGSIEKEDFERAKEFISNVMNSVWTTCFSCNFAIVQYGRDIRTELSLKENNDSLGALDKVKNIKQVNAITKTASALYHVLTDVFVPQNGSKRNAKKMIILLSDGEMAGDERTLTEVLNMPQMEGIVRYAIGVGPEVLNKPKAIEEMKEIAGSDNRFFKVSNYAALEEILSSLEKSIYGIEGIQKGAGFELQLAEAGFSSHFTHDGSILFGAVGAYDWSGGIILKKNNEEPVGFFNATKEEPRFSYLGYSVASAHMAKKTLYISGAPRYNLTGAVFIFDGTNQDLLQGDQVGSYFGSVLCALDINNDKVTDYLLVGAPHFHVKGEEGKVLVYKLIEGKFEKASELRGLENYLFARFGSAIANIGDIDGNEFSDVAVGAPLEADNAGSVYIYNGFQDGIKNHFSQRITPSDFGIKLVHFGQAVSVMSFSEKNYQPLISVGSKGAITVFQTIPVIIIKPNIKIDHILITLDKQSNDESSKFETKLNICFNTPKGDIKSGELPIEYHIDLDSGKEQKRLVHVKPHEGGRSFTLTDSQTCIDPIVLKYVGCSDCFSPIKIRLSFKLTPSTALPIRVLDAYAPKEAIEEIKFQKDCSSQNCKPDISLADSKLSNEVLIIGSSQTLDIKFNLINTGDNSYMTTLTLTYPEILSFKKSEGGTCEDKNDKHQIVCKLLHPIFRSKEQTHVTIAWQPIDRNAKRTASITALLTGGNNGSEELSREMYNFTVKKALEVQLIGTATPNRLTITEGEESKQQSLDFNFKLLGENTYKAKINVTITIEKQPQKTDMIIKNVEPTNCSWPSGGNVKRTYQIVCTLIKLQEIKIMAQTHIHDIQDKNEKITAMADITFDESIYHGINIIKTQKVVVSLIKLTVVKSTALIVGSSIGGFLLLIFIIVILIKCGFFRRRHKLARTSSTN</sequence>
<accession>A0ACC5X447</accession>
<dbReference type="EMBL" id="CM040467">
    <property type="protein sequence ID" value="MCI4385701.1"/>
    <property type="molecule type" value="Genomic_DNA"/>
</dbReference>
<dbReference type="Proteomes" id="UP000829447">
    <property type="component" value="Linkage Group LG14"/>
</dbReference>
<comment type="caution">
    <text evidence="1">The sequence shown here is derived from an EMBL/GenBank/DDBJ whole genome shotgun (WGS) entry which is preliminary data.</text>
</comment>